<evidence type="ECO:0000256" key="3">
    <source>
        <dbReference type="ARBA" id="ARBA00012944"/>
    </source>
</evidence>
<dbReference type="InterPro" id="IPR001750">
    <property type="entry name" value="ND/Mrp_TM"/>
</dbReference>
<feature type="transmembrane region" description="Helical" evidence="16">
    <location>
        <begin position="272"/>
        <end position="294"/>
    </location>
</feature>
<comment type="catalytic activity">
    <reaction evidence="15 16">
        <text>a ubiquinone + NADH + 5 H(+)(in) = a ubiquinol + NAD(+) + 4 H(+)(out)</text>
        <dbReference type="Rhea" id="RHEA:29091"/>
        <dbReference type="Rhea" id="RHEA-COMP:9565"/>
        <dbReference type="Rhea" id="RHEA-COMP:9566"/>
        <dbReference type="ChEBI" id="CHEBI:15378"/>
        <dbReference type="ChEBI" id="CHEBI:16389"/>
        <dbReference type="ChEBI" id="CHEBI:17976"/>
        <dbReference type="ChEBI" id="CHEBI:57540"/>
        <dbReference type="ChEBI" id="CHEBI:57945"/>
        <dbReference type="EC" id="7.1.1.2"/>
    </reaction>
</comment>
<keyword evidence="11 16" id="KW-0520">NAD</keyword>
<dbReference type="GO" id="GO:0008137">
    <property type="term" value="F:NADH dehydrogenase (ubiquinone) activity"/>
    <property type="evidence" value="ECO:0007669"/>
    <property type="project" value="UniProtKB-UniRule"/>
</dbReference>
<keyword evidence="5 16" id="KW-0813">Transport</keyword>
<keyword evidence="14 16" id="KW-0472">Membrane</keyword>
<keyword evidence="13 16" id="KW-0496">Mitochondrion</keyword>
<organism evidence="18">
    <name type="scientific">Echyridella menziesii</name>
    <dbReference type="NCBI Taxonomy" id="981778"/>
    <lineage>
        <taxon>Eukaryota</taxon>
        <taxon>Metazoa</taxon>
        <taxon>Spiralia</taxon>
        <taxon>Lophotrochozoa</taxon>
        <taxon>Mollusca</taxon>
        <taxon>Bivalvia</taxon>
        <taxon>Autobranchia</taxon>
        <taxon>Heteroconchia</taxon>
        <taxon>Palaeoheterodonta</taxon>
        <taxon>Unionida</taxon>
        <taxon>Unionoidea</taxon>
        <taxon>Hyriidae</taxon>
        <taxon>Echyridella</taxon>
    </lineage>
</organism>
<evidence type="ECO:0000256" key="4">
    <source>
        <dbReference type="ARBA" id="ARBA00021006"/>
    </source>
</evidence>
<keyword evidence="9 16" id="KW-0249">Electron transport</keyword>
<dbReference type="Pfam" id="PF00361">
    <property type="entry name" value="Proton_antipo_M"/>
    <property type="match status" value="1"/>
</dbReference>
<evidence type="ECO:0000256" key="15">
    <source>
        <dbReference type="ARBA" id="ARBA00049551"/>
    </source>
</evidence>
<feature type="transmembrane region" description="Helical" evidence="16">
    <location>
        <begin position="421"/>
        <end position="441"/>
    </location>
</feature>
<evidence type="ECO:0000256" key="12">
    <source>
        <dbReference type="ARBA" id="ARBA00023075"/>
    </source>
</evidence>
<evidence type="ECO:0000256" key="5">
    <source>
        <dbReference type="ARBA" id="ARBA00022448"/>
    </source>
</evidence>
<feature type="transmembrane region" description="Helical" evidence="16">
    <location>
        <begin position="59"/>
        <end position="79"/>
    </location>
</feature>
<feature type="transmembrane region" description="Helical" evidence="16">
    <location>
        <begin position="300"/>
        <end position="318"/>
    </location>
</feature>
<geneLocation type="mitochondrion" evidence="18"/>
<feature type="domain" description="NADH:quinone oxidoreductase/Mrp antiporter transmembrane" evidence="17">
    <location>
        <begin position="105"/>
        <end position="388"/>
    </location>
</feature>
<dbReference type="InterPro" id="IPR003918">
    <property type="entry name" value="NADH_UbQ_OxRdtase"/>
</dbReference>
<dbReference type="GO" id="GO:0031966">
    <property type="term" value="C:mitochondrial membrane"/>
    <property type="evidence" value="ECO:0007669"/>
    <property type="project" value="UniProtKB-SubCell"/>
</dbReference>
<gene>
    <name evidence="18" type="primary">nad4</name>
</gene>
<evidence type="ECO:0000256" key="16">
    <source>
        <dbReference type="RuleBase" id="RU003297"/>
    </source>
</evidence>
<evidence type="ECO:0000256" key="2">
    <source>
        <dbReference type="ARBA" id="ARBA00009025"/>
    </source>
</evidence>
<feature type="transmembrane region" description="Helical" evidence="16">
    <location>
        <begin position="86"/>
        <end position="105"/>
    </location>
</feature>
<dbReference type="GO" id="GO:0048039">
    <property type="term" value="F:ubiquinone binding"/>
    <property type="evidence" value="ECO:0007669"/>
    <property type="project" value="TreeGrafter"/>
</dbReference>
<dbReference type="AlphaFoldDB" id="A0A1Y9T627"/>
<dbReference type="PANTHER" id="PTHR43507:SF20">
    <property type="entry name" value="NADH-UBIQUINONE OXIDOREDUCTASE CHAIN 4"/>
    <property type="match status" value="1"/>
</dbReference>
<keyword evidence="6 16" id="KW-0679">Respiratory chain</keyword>
<evidence type="ECO:0000256" key="1">
    <source>
        <dbReference type="ARBA" id="ARBA00004225"/>
    </source>
</evidence>
<feature type="transmembrane region" description="Helical" evidence="16">
    <location>
        <begin position="330"/>
        <end position="355"/>
    </location>
</feature>
<comment type="subcellular location">
    <subcellularLocation>
        <location evidence="1 16">Mitochondrion membrane</location>
        <topology evidence="1 16">Multi-pass membrane protein</topology>
    </subcellularLocation>
</comment>
<keyword evidence="8" id="KW-1278">Translocase</keyword>
<evidence type="ECO:0000256" key="7">
    <source>
        <dbReference type="ARBA" id="ARBA00022692"/>
    </source>
</evidence>
<evidence type="ECO:0000256" key="9">
    <source>
        <dbReference type="ARBA" id="ARBA00022982"/>
    </source>
</evidence>
<keyword evidence="12 16" id="KW-0830">Ubiquinone</keyword>
<dbReference type="GO" id="GO:0042773">
    <property type="term" value="P:ATP synthesis coupled electron transport"/>
    <property type="evidence" value="ECO:0007669"/>
    <property type="project" value="InterPro"/>
</dbReference>
<feature type="transmembrane region" description="Helical" evidence="16">
    <location>
        <begin position="243"/>
        <end position="265"/>
    </location>
</feature>
<protein>
    <recommendedName>
        <fullName evidence="4 16">NADH-ubiquinone oxidoreductase chain 4</fullName>
        <ecNumber evidence="3 16">7.1.1.2</ecNumber>
    </recommendedName>
</protein>
<comment type="function">
    <text evidence="16">Core subunit of the mitochondrial membrane respiratory chain NADH dehydrogenase (Complex I) which catalyzes electron transfer from NADH through the respiratory chain, using ubiquinone as an electron acceptor. Essential for the catalytic activity and assembly of complex I.</text>
</comment>
<reference evidence="18" key="1">
    <citation type="journal article" date="2017" name="Sci. Rep.">
        <title>Evolution of sex-dependent mtDNA transmission in freshwater mussels (Bivalvia: Unionida).</title>
        <authorList>
            <person name="Guerra D."/>
            <person name="Plazzi F."/>
            <person name="Stewart D.T."/>
            <person name="Bogan A.E."/>
            <person name="Hoeh W.R."/>
            <person name="Breton S."/>
        </authorList>
    </citation>
    <scope>NUCLEOTIDE SEQUENCE</scope>
    <source>
        <strain evidence="18">M9</strain>
        <tissue evidence="18">Gonad</tissue>
    </source>
</reference>
<evidence type="ECO:0000313" key="18">
    <source>
        <dbReference type="EMBL" id="AQT38547.1"/>
    </source>
</evidence>
<dbReference type="GO" id="GO:0015990">
    <property type="term" value="P:electron transport coupled proton transport"/>
    <property type="evidence" value="ECO:0007669"/>
    <property type="project" value="TreeGrafter"/>
</dbReference>
<evidence type="ECO:0000259" key="17">
    <source>
        <dbReference type="Pfam" id="PF00361"/>
    </source>
</evidence>
<dbReference type="EMBL" id="KU873122">
    <property type="protein sequence ID" value="AQT38547.1"/>
    <property type="molecule type" value="Genomic_DNA"/>
</dbReference>
<evidence type="ECO:0000256" key="11">
    <source>
        <dbReference type="ARBA" id="ARBA00023027"/>
    </source>
</evidence>
<proteinExistence type="inferred from homology"/>
<dbReference type="EC" id="7.1.1.2" evidence="3 16"/>
<feature type="transmembrane region" description="Helical" evidence="16">
    <location>
        <begin position="213"/>
        <end position="231"/>
    </location>
</feature>
<dbReference type="GO" id="GO:0003954">
    <property type="term" value="F:NADH dehydrogenase activity"/>
    <property type="evidence" value="ECO:0007669"/>
    <property type="project" value="TreeGrafter"/>
</dbReference>
<comment type="similarity">
    <text evidence="2 16">Belongs to the complex I subunit 4 family.</text>
</comment>
<feature type="transmembrane region" description="Helical" evidence="16">
    <location>
        <begin position="375"/>
        <end position="400"/>
    </location>
</feature>
<dbReference type="PRINTS" id="PR01437">
    <property type="entry name" value="NUOXDRDTASE4"/>
</dbReference>
<dbReference type="PANTHER" id="PTHR43507">
    <property type="entry name" value="NADH-UBIQUINONE OXIDOREDUCTASE CHAIN 4"/>
    <property type="match status" value="1"/>
</dbReference>
<evidence type="ECO:0000256" key="13">
    <source>
        <dbReference type="ARBA" id="ARBA00023128"/>
    </source>
</evidence>
<keyword evidence="7 16" id="KW-0812">Transmembrane</keyword>
<feature type="transmembrane region" description="Helical" evidence="16">
    <location>
        <begin position="111"/>
        <end position="129"/>
    </location>
</feature>
<evidence type="ECO:0000256" key="14">
    <source>
        <dbReference type="ARBA" id="ARBA00023136"/>
    </source>
</evidence>
<evidence type="ECO:0000256" key="10">
    <source>
        <dbReference type="ARBA" id="ARBA00022989"/>
    </source>
</evidence>
<name>A0A1Y9T627_9BIVA</name>
<keyword evidence="10 16" id="KW-1133">Transmembrane helix</keyword>
<accession>A0A1Y9T627</accession>
<feature type="transmembrane region" description="Helical" evidence="16">
    <location>
        <begin position="178"/>
        <end position="201"/>
    </location>
</feature>
<sequence length="449" mass="49737">MFSCVVIGFVGGVLTYVVWWDYVWFCYYVSFCVVLSCHSSFDLPVCDGWVYVDGLSVGMLWLVSIICGFSVLSSVSVLLNKDWEVLFILMNLVLMVVLVCCFSTMSLMVFYVMFEGSLLPILAVVCGWGYQPERLQASKYLILYTVTASMPLLFFLVFVDKSYGGVCILLSFEAVNKWVYLVAMSLAFMVKLPVYGAHLWLPKAHVEAPVGGSIILAGVLLKLGGYGLIRLVGCFGEGLVVSWVWELFMCVVVFGGVMASWFCCVQPDMKSLVAYSSVGHMSLVFGGVFSSVVWGLGGSVLLMIGHGLCSSGLFFLVSEVYKVYSSRALYLVRGSGTVAPSLSLGFFLMCVFNMGAPMSINFCSELMLTISVMSYSFWFMMFFGVLSFMSCFYSWSLYCLSQHGSLPRWVRSFGTVSDSGVFVNSGIMSLFCFLVLFVFVMDKVFFILG</sequence>
<evidence type="ECO:0000256" key="8">
    <source>
        <dbReference type="ARBA" id="ARBA00022967"/>
    </source>
</evidence>
<evidence type="ECO:0000256" key="6">
    <source>
        <dbReference type="ARBA" id="ARBA00022660"/>
    </source>
</evidence>
<feature type="transmembrane region" description="Helical" evidence="16">
    <location>
        <begin position="141"/>
        <end position="158"/>
    </location>
</feature>